<name>A0A0E9RJU7_ANGAN</name>
<dbReference type="EMBL" id="GBXM01079223">
    <property type="protein sequence ID" value="JAH29354.1"/>
    <property type="molecule type" value="Transcribed_RNA"/>
</dbReference>
<proteinExistence type="predicted"/>
<reference evidence="1" key="1">
    <citation type="submission" date="2014-11" db="EMBL/GenBank/DDBJ databases">
        <authorList>
            <person name="Amaro Gonzalez C."/>
        </authorList>
    </citation>
    <scope>NUCLEOTIDE SEQUENCE</scope>
</reference>
<protein>
    <submittedName>
        <fullName evidence="1">Uncharacterized protein</fullName>
    </submittedName>
</protein>
<sequence>MQTDRSFVLQAKDLPFWMAQDVWNAPSTRHLCDWPPGRFFQYWTTVHGYPLRKPGFKFTFSKKLHFAGCDE</sequence>
<reference evidence="1" key="2">
    <citation type="journal article" date="2015" name="Fish Shellfish Immunol.">
        <title>Early steps in the European eel (Anguilla anguilla)-Vibrio vulnificus interaction in the gills: Role of the RtxA13 toxin.</title>
        <authorList>
            <person name="Callol A."/>
            <person name="Pajuelo D."/>
            <person name="Ebbesson L."/>
            <person name="Teles M."/>
            <person name="MacKenzie S."/>
            <person name="Amaro C."/>
        </authorList>
    </citation>
    <scope>NUCLEOTIDE SEQUENCE</scope>
</reference>
<organism evidence="1">
    <name type="scientific">Anguilla anguilla</name>
    <name type="common">European freshwater eel</name>
    <name type="synonym">Muraena anguilla</name>
    <dbReference type="NCBI Taxonomy" id="7936"/>
    <lineage>
        <taxon>Eukaryota</taxon>
        <taxon>Metazoa</taxon>
        <taxon>Chordata</taxon>
        <taxon>Craniata</taxon>
        <taxon>Vertebrata</taxon>
        <taxon>Euteleostomi</taxon>
        <taxon>Actinopterygii</taxon>
        <taxon>Neopterygii</taxon>
        <taxon>Teleostei</taxon>
        <taxon>Anguilliformes</taxon>
        <taxon>Anguillidae</taxon>
        <taxon>Anguilla</taxon>
    </lineage>
</organism>
<accession>A0A0E9RJU7</accession>
<dbReference type="AlphaFoldDB" id="A0A0E9RJU7"/>
<evidence type="ECO:0000313" key="1">
    <source>
        <dbReference type="EMBL" id="JAH29354.1"/>
    </source>
</evidence>